<evidence type="ECO:0000313" key="1">
    <source>
        <dbReference type="EMBL" id="KAF7825646.1"/>
    </source>
</evidence>
<dbReference type="AlphaFoldDB" id="A0A834TRK4"/>
<keyword evidence="2" id="KW-1185">Reference proteome</keyword>
<comment type="caution">
    <text evidence="1">The sequence shown here is derived from an EMBL/GenBank/DDBJ whole genome shotgun (WGS) entry which is preliminary data.</text>
</comment>
<reference evidence="1" key="1">
    <citation type="submission" date="2020-09" db="EMBL/GenBank/DDBJ databases">
        <title>Genome-Enabled Discovery of Anthraquinone Biosynthesis in Senna tora.</title>
        <authorList>
            <person name="Kang S.-H."/>
            <person name="Pandey R.P."/>
            <person name="Lee C.-M."/>
            <person name="Sim J.-S."/>
            <person name="Jeong J.-T."/>
            <person name="Choi B.-S."/>
            <person name="Jung M."/>
            <person name="Ginzburg D."/>
            <person name="Zhao K."/>
            <person name="Won S.Y."/>
            <person name="Oh T.-J."/>
            <person name="Yu Y."/>
            <person name="Kim N.-H."/>
            <person name="Lee O.R."/>
            <person name="Lee T.-H."/>
            <person name="Bashyal P."/>
            <person name="Kim T.-S."/>
            <person name="Lee W.-H."/>
            <person name="Kawkins C."/>
            <person name="Kim C.-K."/>
            <person name="Kim J.S."/>
            <person name="Ahn B.O."/>
            <person name="Rhee S.Y."/>
            <person name="Sohng J.K."/>
        </authorList>
    </citation>
    <scope>NUCLEOTIDE SEQUENCE</scope>
    <source>
        <tissue evidence="1">Leaf</tissue>
    </source>
</reference>
<gene>
    <name evidence="1" type="ORF">G2W53_016810</name>
</gene>
<sequence>MSHSVWPNRVLEEREKEVLSLPKYEKKFRNALPNPRVSLDLLILVSQDILLGTPTLLNPPSISVYTTGSSRSAALLPPVNLPTANPPPGSLHIVNPTDTNYELKAMEGYNQNGKCAYKAFHGHPSQARMAPYKLHNSSKFPLSTPTPSFPPPPPPSAGPVRTITGLKGERSPAFLRPRRSLGLALCSELDSSSTYIAGEGNRWKGE</sequence>
<organism evidence="1 2">
    <name type="scientific">Senna tora</name>
    <dbReference type="NCBI Taxonomy" id="362788"/>
    <lineage>
        <taxon>Eukaryota</taxon>
        <taxon>Viridiplantae</taxon>
        <taxon>Streptophyta</taxon>
        <taxon>Embryophyta</taxon>
        <taxon>Tracheophyta</taxon>
        <taxon>Spermatophyta</taxon>
        <taxon>Magnoliopsida</taxon>
        <taxon>eudicotyledons</taxon>
        <taxon>Gunneridae</taxon>
        <taxon>Pentapetalae</taxon>
        <taxon>rosids</taxon>
        <taxon>fabids</taxon>
        <taxon>Fabales</taxon>
        <taxon>Fabaceae</taxon>
        <taxon>Caesalpinioideae</taxon>
        <taxon>Cassia clade</taxon>
        <taxon>Senna</taxon>
    </lineage>
</organism>
<evidence type="ECO:0000313" key="2">
    <source>
        <dbReference type="Proteomes" id="UP000634136"/>
    </source>
</evidence>
<dbReference type="EMBL" id="JAAIUW010000006">
    <property type="protein sequence ID" value="KAF7825646.1"/>
    <property type="molecule type" value="Genomic_DNA"/>
</dbReference>
<protein>
    <submittedName>
        <fullName evidence="1">E3 ubiquitin-protein ligase RING1-like</fullName>
    </submittedName>
</protein>
<proteinExistence type="predicted"/>
<dbReference type="Proteomes" id="UP000634136">
    <property type="component" value="Unassembled WGS sequence"/>
</dbReference>
<name>A0A834TRK4_9FABA</name>
<accession>A0A834TRK4</accession>